<evidence type="ECO:0000313" key="2">
    <source>
        <dbReference type="EMBL" id="WMV25187.1"/>
    </source>
</evidence>
<feature type="domain" description="Putative plant transposon protein" evidence="1">
    <location>
        <begin position="65"/>
        <end position="239"/>
    </location>
</feature>
<dbReference type="AlphaFoldDB" id="A0AAF0QM02"/>
<dbReference type="EMBL" id="CP133615">
    <property type="protein sequence ID" value="WMV25187.1"/>
    <property type="molecule type" value="Genomic_DNA"/>
</dbReference>
<name>A0AAF0QM02_SOLVR</name>
<sequence length="346" mass="39706">MLPPPPAQTIEQVPLGPLVQAPSPQILNRLKAVGLRKILEEMRLSTDGVIDIYREVWNSIKFQTFEIFTKPRGSYIPSWVHEFFAEYRKLVPKGKKKASSFTPVDHVVVRGRRVKCNNTDINEELGCKMNVIHFLVDRIQKKTLDDLNDWFAPLISDITQPWIEVGVPIEKKDLNVASRFWFGFISSTLMPLQNESILRHPKAALLNCFMDRDRLNLILIIEQEMTMRGKKSQTSLPFLRIESKYTRDEVKRRRAAPVDTSLLVDSADVRASRVEDSIPEMIKRSIAVALAPIRAELREHQELITAHGFVLDTLRVRVDACEQGRMQCDDVTTLKADIVVLRHDMD</sequence>
<dbReference type="Pfam" id="PF20167">
    <property type="entry name" value="Transposase_32"/>
    <property type="match status" value="1"/>
</dbReference>
<dbReference type="Proteomes" id="UP001234989">
    <property type="component" value="Chromosome 4"/>
</dbReference>
<evidence type="ECO:0000259" key="1">
    <source>
        <dbReference type="Pfam" id="PF20167"/>
    </source>
</evidence>
<evidence type="ECO:0000313" key="3">
    <source>
        <dbReference type="Proteomes" id="UP001234989"/>
    </source>
</evidence>
<accession>A0AAF0QM02</accession>
<reference evidence="2" key="1">
    <citation type="submission" date="2023-08" db="EMBL/GenBank/DDBJ databases">
        <title>A de novo genome assembly of Solanum verrucosum Schlechtendal, a Mexican diploid species geographically isolated from the other diploid A-genome species in potato relatives.</title>
        <authorList>
            <person name="Hosaka K."/>
        </authorList>
    </citation>
    <scope>NUCLEOTIDE SEQUENCE</scope>
    <source>
        <tissue evidence="2">Young leaves</tissue>
    </source>
</reference>
<organism evidence="2 3">
    <name type="scientific">Solanum verrucosum</name>
    <dbReference type="NCBI Taxonomy" id="315347"/>
    <lineage>
        <taxon>Eukaryota</taxon>
        <taxon>Viridiplantae</taxon>
        <taxon>Streptophyta</taxon>
        <taxon>Embryophyta</taxon>
        <taxon>Tracheophyta</taxon>
        <taxon>Spermatophyta</taxon>
        <taxon>Magnoliopsida</taxon>
        <taxon>eudicotyledons</taxon>
        <taxon>Gunneridae</taxon>
        <taxon>Pentapetalae</taxon>
        <taxon>asterids</taxon>
        <taxon>lamiids</taxon>
        <taxon>Solanales</taxon>
        <taxon>Solanaceae</taxon>
        <taxon>Solanoideae</taxon>
        <taxon>Solaneae</taxon>
        <taxon>Solanum</taxon>
    </lineage>
</organism>
<proteinExistence type="predicted"/>
<protein>
    <recommendedName>
        <fullName evidence="1">Putative plant transposon protein domain-containing protein</fullName>
    </recommendedName>
</protein>
<dbReference type="PANTHER" id="PTHR33180">
    <property type="entry name" value="PHOTOSYSTEM II CP43 REACTION CENTER PROTEIN"/>
    <property type="match status" value="1"/>
</dbReference>
<dbReference type="PANTHER" id="PTHR33180:SF31">
    <property type="entry name" value="POLYPROTEIN PROTEIN"/>
    <property type="match status" value="1"/>
</dbReference>
<dbReference type="InterPro" id="IPR046796">
    <property type="entry name" value="Transposase_32_dom"/>
</dbReference>
<keyword evidence="3" id="KW-1185">Reference proteome</keyword>
<gene>
    <name evidence="2" type="ORF">MTR67_018572</name>
</gene>